<accession>A0ABC8BLH2</accession>
<dbReference type="KEGG" id="kab:B7C62_02465"/>
<evidence type="ECO:0000313" key="1">
    <source>
        <dbReference type="EMBL" id="ARF71243.1"/>
    </source>
</evidence>
<proteinExistence type="predicted"/>
<dbReference type="EMBL" id="CP020563">
    <property type="protein sequence ID" value="ARF71243.1"/>
    <property type="molecule type" value="Genomic_DNA"/>
</dbReference>
<dbReference type="AlphaFoldDB" id="A0ABC8BLH2"/>
<protein>
    <recommendedName>
        <fullName evidence="3">Asp23/Gls24 family envelope stress response protein</fullName>
    </recommendedName>
</protein>
<keyword evidence="2" id="KW-1185">Reference proteome</keyword>
<sequence>MAAGRRPPGGRAPAARSRHLANCTVHARFALSEIPRISVATAPDEGSATVARAAAVRALAEAGRGYLGGRVDVRTYGGPARPRSVRRAADRAVALAVAASLRGDMTGVRVRVRVRPLA</sequence>
<evidence type="ECO:0008006" key="3">
    <source>
        <dbReference type="Google" id="ProtNLM"/>
    </source>
</evidence>
<evidence type="ECO:0000313" key="2">
    <source>
        <dbReference type="Proteomes" id="UP000192251"/>
    </source>
</evidence>
<dbReference type="Proteomes" id="UP000192251">
    <property type="component" value="Chromosome"/>
</dbReference>
<organism evidence="1 2">
    <name type="scientific">Kitasatospora albolonga</name>
    <dbReference type="NCBI Taxonomy" id="68173"/>
    <lineage>
        <taxon>Bacteria</taxon>
        <taxon>Bacillati</taxon>
        <taxon>Actinomycetota</taxon>
        <taxon>Actinomycetes</taxon>
        <taxon>Kitasatosporales</taxon>
        <taxon>Streptomycetaceae</taxon>
        <taxon>Kitasatospora</taxon>
    </lineage>
</organism>
<dbReference type="RefSeq" id="WP_084744625.1">
    <property type="nucleotide sequence ID" value="NZ_CP020563.1"/>
</dbReference>
<gene>
    <name evidence="1" type="ORF">B7C62_02465</name>
</gene>
<name>A0ABC8BLH2_9ACTN</name>
<reference evidence="1 2" key="1">
    <citation type="submission" date="2017-04" db="EMBL/GenBank/DDBJ databases">
        <title>The complete genome sequence of Streptomyces albolongus YIM 101047, the producer of novel bafilomycins and novel odoriferous sesquiterpenoids.</title>
        <authorList>
            <person name="Yin M."/>
            <person name="Jiang Y."/>
        </authorList>
    </citation>
    <scope>NUCLEOTIDE SEQUENCE [LARGE SCALE GENOMIC DNA]</scope>
    <source>
        <strain evidence="1 2">YIM 101047</strain>
    </source>
</reference>